<gene>
    <name evidence="8" type="ORF">BDZ94DRAFT_1155062</name>
</gene>
<dbReference type="InterPro" id="IPR036236">
    <property type="entry name" value="Znf_C2H2_sf"/>
</dbReference>
<evidence type="ECO:0000256" key="4">
    <source>
        <dbReference type="ARBA" id="ARBA00022833"/>
    </source>
</evidence>
<evidence type="ECO:0000256" key="2">
    <source>
        <dbReference type="ARBA" id="ARBA00022737"/>
    </source>
</evidence>
<dbReference type="InterPro" id="IPR013087">
    <property type="entry name" value="Znf_C2H2_type"/>
</dbReference>
<dbReference type="GO" id="GO:0008270">
    <property type="term" value="F:zinc ion binding"/>
    <property type="evidence" value="ECO:0007669"/>
    <property type="project" value="UniProtKB-KW"/>
</dbReference>
<dbReference type="PANTHER" id="PTHR19818">
    <property type="entry name" value="ZINC FINGER PROTEIN ZIC AND GLI"/>
    <property type="match status" value="1"/>
</dbReference>
<evidence type="ECO:0000256" key="6">
    <source>
        <dbReference type="SAM" id="MobiDB-lite"/>
    </source>
</evidence>
<evidence type="ECO:0000256" key="5">
    <source>
        <dbReference type="PROSITE-ProRule" id="PRU00042"/>
    </source>
</evidence>
<dbReference type="GO" id="GO:0045944">
    <property type="term" value="P:positive regulation of transcription by RNA polymerase II"/>
    <property type="evidence" value="ECO:0007669"/>
    <property type="project" value="UniProtKB-ARBA"/>
</dbReference>
<dbReference type="PANTHER" id="PTHR19818:SF139">
    <property type="entry name" value="PAIR-RULE PROTEIN ODD-PAIRED"/>
    <property type="match status" value="1"/>
</dbReference>
<proteinExistence type="predicted"/>
<dbReference type="Proteomes" id="UP000807353">
    <property type="component" value="Unassembled WGS sequence"/>
</dbReference>
<feature type="domain" description="C2H2-type" evidence="7">
    <location>
        <begin position="72"/>
        <end position="96"/>
    </location>
</feature>
<keyword evidence="2" id="KW-0677">Repeat</keyword>
<feature type="region of interest" description="Disordered" evidence="6">
    <location>
        <begin position="1"/>
        <end position="45"/>
    </location>
</feature>
<dbReference type="Gene3D" id="3.30.160.60">
    <property type="entry name" value="Classic Zinc Finger"/>
    <property type="match status" value="2"/>
</dbReference>
<dbReference type="SMART" id="SM00355">
    <property type="entry name" value="ZnF_C2H2"/>
    <property type="match status" value="2"/>
</dbReference>
<evidence type="ECO:0000313" key="9">
    <source>
        <dbReference type="Proteomes" id="UP000807353"/>
    </source>
</evidence>
<dbReference type="SUPFAM" id="SSF57667">
    <property type="entry name" value="beta-beta-alpha zinc fingers"/>
    <property type="match status" value="1"/>
</dbReference>
<reference evidence="8" key="1">
    <citation type="submission" date="2020-11" db="EMBL/GenBank/DDBJ databases">
        <authorList>
            <consortium name="DOE Joint Genome Institute"/>
            <person name="Ahrendt S."/>
            <person name="Riley R."/>
            <person name="Andreopoulos W."/>
            <person name="Labutti K."/>
            <person name="Pangilinan J."/>
            <person name="Ruiz-Duenas F.J."/>
            <person name="Barrasa J.M."/>
            <person name="Sanchez-Garcia M."/>
            <person name="Camarero S."/>
            <person name="Miyauchi S."/>
            <person name="Serrano A."/>
            <person name="Linde D."/>
            <person name="Babiker R."/>
            <person name="Drula E."/>
            <person name="Ayuso-Fernandez I."/>
            <person name="Pacheco R."/>
            <person name="Padilla G."/>
            <person name="Ferreira P."/>
            <person name="Barriuso J."/>
            <person name="Kellner H."/>
            <person name="Castanera R."/>
            <person name="Alfaro M."/>
            <person name="Ramirez L."/>
            <person name="Pisabarro A.G."/>
            <person name="Kuo A."/>
            <person name="Tritt A."/>
            <person name="Lipzen A."/>
            <person name="He G."/>
            <person name="Yan M."/>
            <person name="Ng V."/>
            <person name="Cullen D."/>
            <person name="Martin F."/>
            <person name="Rosso M.-N."/>
            <person name="Henrissat B."/>
            <person name="Hibbett D."/>
            <person name="Martinez A.T."/>
            <person name="Grigoriev I.V."/>
        </authorList>
    </citation>
    <scope>NUCLEOTIDE SEQUENCE</scope>
    <source>
        <strain evidence="8">CBS 247.69</strain>
    </source>
</reference>
<dbReference type="EMBL" id="MU150235">
    <property type="protein sequence ID" value="KAF9467886.1"/>
    <property type="molecule type" value="Genomic_DNA"/>
</dbReference>
<keyword evidence="1" id="KW-0479">Metal-binding</keyword>
<feature type="compositionally biased region" description="Low complexity" evidence="6">
    <location>
        <begin position="23"/>
        <end position="32"/>
    </location>
</feature>
<dbReference type="FunFam" id="3.30.160.60:FF:000065">
    <property type="entry name" value="B-cell CLL/lymphoma 6, member B"/>
    <property type="match status" value="1"/>
</dbReference>
<dbReference type="InterPro" id="IPR050329">
    <property type="entry name" value="GLI_C2H2-zinc-finger"/>
</dbReference>
<evidence type="ECO:0000259" key="7">
    <source>
        <dbReference type="PROSITE" id="PS50157"/>
    </source>
</evidence>
<accession>A0A9P6CIQ0</accession>
<dbReference type="Pfam" id="PF00096">
    <property type="entry name" value="zf-C2H2"/>
    <property type="match status" value="2"/>
</dbReference>
<dbReference type="GO" id="GO:0005634">
    <property type="term" value="C:nucleus"/>
    <property type="evidence" value="ECO:0007669"/>
    <property type="project" value="UniProtKB-ARBA"/>
</dbReference>
<protein>
    <recommendedName>
        <fullName evidence="7">C2H2-type domain-containing protein</fullName>
    </recommendedName>
</protein>
<evidence type="ECO:0000313" key="8">
    <source>
        <dbReference type="EMBL" id="KAF9467886.1"/>
    </source>
</evidence>
<comment type="caution">
    <text evidence="8">The sequence shown here is derived from an EMBL/GenBank/DDBJ whole genome shotgun (WGS) entry which is preliminary data.</text>
</comment>
<evidence type="ECO:0000256" key="3">
    <source>
        <dbReference type="ARBA" id="ARBA00022771"/>
    </source>
</evidence>
<dbReference type="GO" id="GO:0000978">
    <property type="term" value="F:RNA polymerase II cis-regulatory region sequence-specific DNA binding"/>
    <property type="evidence" value="ECO:0007669"/>
    <property type="project" value="TreeGrafter"/>
</dbReference>
<keyword evidence="3 5" id="KW-0863">Zinc-finger</keyword>
<dbReference type="PROSITE" id="PS50157">
    <property type="entry name" value="ZINC_FINGER_C2H2_2"/>
    <property type="match status" value="2"/>
</dbReference>
<dbReference type="AlphaFoldDB" id="A0A9P6CIQ0"/>
<dbReference type="GO" id="GO:0000981">
    <property type="term" value="F:DNA-binding transcription factor activity, RNA polymerase II-specific"/>
    <property type="evidence" value="ECO:0007669"/>
    <property type="project" value="TreeGrafter"/>
</dbReference>
<organism evidence="8 9">
    <name type="scientific">Collybia nuda</name>
    <dbReference type="NCBI Taxonomy" id="64659"/>
    <lineage>
        <taxon>Eukaryota</taxon>
        <taxon>Fungi</taxon>
        <taxon>Dikarya</taxon>
        <taxon>Basidiomycota</taxon>
        <taxon>Agaricomycotina</taxon>
        <taxon>Agaricomycetes</taxon>
        <taxon>Agaricomycetidae</taxon>
        <taxon>Agaricales</taxon>
        <taxon>Tricholomatineae</taxon>
        <taxon>Clitocybaceae</taxon>
        <taxon>Collybia</taxon>
    </lineage>
</organism>
<feature type="compositionally biased region" description="Polar residues" evidence="6">
    <location>
        <begin position="1"/>
        <end position="13"/>
    </location>
</feature>
<dbReference type="PROSITE" id="PS00028">
    <property type="entry name" value="ZINC_FINGER_C2H2_1"/>
    <property type="match status" value="2"/>
</dbReference>
<dbReference type="OrthoDB" id="6077919at2759"/>
<evidence type="ECO:0000256" key="1">
    <source>
        <dbReference type="ARBA" id="ARBA00022723"/>
    </source>
</evidence>
<keyword evidence="4" id="KW-0862">Zinc</keyword>
<sequence>MDSPSLTTHSVSHVGNPIPNIPPSSSSATSSSDLPTKKKKSKMHECEICGKQFPRPSGLRTHMNTHNNVKPYPCVFPGCSRAFAVRSNATRHLRTHGAIPVTPHPTSTPYVVHFNTPTVVPPSSSSPSTVNHEMASVPYHVRWMPPSLTSRTNAGALTSISDVEYDSDDTLEVSESIDWRSALSIPLPPIIPFSCTSDTNALEERNSYLDAKPYPYHPLQVCLSQ</sequence>
<feature type="domain" description="C2H2-type" evidence="7">
    <location>
        <begin position="44"/>
        <end position="71"/>
    </location>
</feature>
<keyword evidence="9" id="KW-1185">Reference proteome</keyword>
<name>A0A9P6CIQ0_9AGAR</name>